<dbReference type="Proteomes" id="UP000076632">
    <property type="component" value="Unassembled WGS sequence"/>
</dbReference>
<evidence type="ECO:0000313" key="3">
    <source>
        <dbReference type="Proteomes" id="UP000076632"/>
    </source>
</evidence>
<keyword evidence="1" id="KW-1133">Transmembrane helix</keyword>
<keyword evidence="1" id="KW-0812">Transmembrane</keyword>
<dbReference type="AlphaFoldDB" id="A0A165JHT9"/>
<protein>
    <submittedName>
        <fullName evidence="2">Uncharacterized protein</fullName>
    </submittedName>
</protein>
<proteinExistence type="predicted"/>
<dbReference type="EMBL" id="KV407454">
    <property type="protein sequence ID" value="KZF26257.1"/>
    <property type="molecule type" value="Genomic_DNA"/>
</dbReference>
<feature type="transmembrane region" description="Helical" evidence="1">
    <location>
        <begin position="77"/>
        <end position="100"/>
    </location>
</feature>
<evidence type="ECO:0000256" key="1">
    <source>
        <dbReference type="SAM" id="Phobius"/>
    </source>
</evidence>
<sequence length="146" mass="15879">MMTSMDLVLSSLQTAIRISGCILALATLVAGVWFCSSYIGRPLGAFLHQLGGRLSPEISTEREHNDDIRSTTRKLSFIAGSLGLFFCWVAVMGETTQFLAAAQKRVEMNLEWNMWTVAEILLKGSIEGLIILGILAGAVKVVGVIY</sequence>
<keyword evidence="3" id="KW-1185">Reference proteome</keyword>
<name>A0A165JHT9_XYLHT</name>
<organism evidence="2 3">
    <name type="scientific">Xylona heveae (strain CBS 132557 / TC161)</name>
    <dbReference type="NCBI Taxonomy" id="1328760"/>
    <lineage>
        <taxon>Eukaryota</taxon>
        <taxon>Fungi</taxon>
        <taxon>Dikarya</taxon>
        <taxon>Ascomycota</taxon>
        <taxon>Pezizomycotina</taxon>
        <taxon>Xylonomycetes</taxon>
        <taxon>Xylonales</taxon>
        <taxon>Xylonaceae</taxon>
        <taxon>Xylona</taxon>
    </lineage>
</organism>
<feature type="transmembrane region" description="Helical" evidence="1">
    <location>
        <begin position="15"/>
        <end position="35"/>
    </location>
</feature>
<gene>
    <name evidence="2" type="ORF">L228DRAFT_242697</name>
</gene>
<evidence type="ECO:0000313" key="2">
    <source>
        <dbReference type="EMBL" id="KZF26257.1"/>
    </source>
</evidence>
<dbReference type="GeneID" id="28896650"/>
<feature type="transmembrane region" description="Helical" evidence="1">
    <location>
        <begin position="120"/>
        <end position="145"/>
    </location>
</feature>
<dbReference type="RefSeq" id="XP_018191812.1">
    <property type="nucleotide sequence ID" value="XM_018331513.1"/>
</dbReference>
<accession>A0A165JHT9</accession>
<keyword evidence="1" id="KW-0472">Membrane</keyword>
<reference evidence="2 3" key="1">
    <citation type="journal article" date="2016" name="Fungal Biol.">
        <title>The genome of Xylona heveae provides a window into fungal endophytism.</title>
        <authorList>
            <person name="Gazis R."/>
            <person name="Kuo A."/>
            <person name="Riley R."/>
            <person name="LaButti K."/>
            <person name="Lipzen A."/>
            <person name="Lin J."/>
            <person name="Amirebrahimi M."/>
            <person name="Hesse C.N."/>
            <person name="Spatafora J.W."/>
            <person name="Henrissat B."/>
            <person name="Hainaut M."/>
            <person name="Grigoriev I.V."/>
            <person name="Hibbett D.S."/>
        </authorList>
    </citation>
    <scope>NUCLEOTIDE SEQUENCE [LARGE SCALE GENOMIC DNA]</scope>
    <source>
        <strain evidence="2 3">TC161</strain>
    </source>
</reference>
<dbReference type="InParanoid" id="A0A165JHT9"/>